<organism evidence="2 3">
    <name type="scientific">Succinivibrio dextrinosolvens DSM 3072</name>
    <dbReference type="NCBI Taxonomy" id="1123324"/>
    <lineage>
        <taxon>Bacteria</taxon>
        <taxon>Pseudomonadati</taxon>
        <taxon>Pseudomonadota</taxon>
        <taxon>Gammaproteobacteria</taxon>
        <taxon>Aeromonadales</taxon>
        <taxon>Succinivibrionaceae</taxon>
        <taxon>Succinivibrio</taxon>
    </lineage>
</organism>
<dbReference type="Proteomes" id="UP000242432">
    <property type="component" value="Unassembled WGS sequence"/>
</dbReference>
<keyword evidence="1" id="KW-1133">Transmembrane helix</keyword>
<evidence type="ECO:0000256" key="1">
    <source>
        <dbReference type="SAM" id="Phobius"/>
    </source>
</evidence>
<protein>
    <submittedName>
        <fullName evidence="2">Uncharacterized membrane protein</fullName>
    </submittedName>
</protein>
<accession>A0A1T4V6W9</accession>
<evidence type="ECO:0000313" key="2">
    <source>
        <dbReference type="EMBL" id="SKA60666.1"/>
    </source>
</evidence>
<keyword evidence="1" id="KW-0812">Transmembrane</keyword>
<dbReference type="AlphaFoldDB" id="A0A1T4V6W9"/>
<keyword evidence="1" id="KW-0472">Membrane</keyword>
<feature type="transmembrane region" description="Helical" evidence="1">
    <location>
        <begin position="133"/>
        <end position="151"/>
    </location>
</feature>
<feature type="transmembrane region" description="Helical" evidence="1">
    <location>
        <begin position="29"/>
        <end position="47"/>
    </location>
</feature>
<feature type="transmembrane region" description="Helical" evidence="1">
    <location>
        <begin position="163"/>
        <end position="183"/>
    </location>
</feature>
<reference evidence="3" key="1">
    <citation type="submission" date="2017-02" db="EMBL/GenBank/DDBJ databases">
        <authorList>
            <person name="Varghese N."/>
            <person name="Submissions S."/>
        </authorList>
    </citation>
    <scope>NUCLEOTIDE SEQUENCE [LARGE SCALE GENOMIC DNA]</scope>
    <source>
        <strain evidence="3">DSM 3072</strain>
    </source>
</reference>
<name>A0A1T4V6W9_9GAMM</name>
<dbReference type="RefSeq" id="WP_078928458.1">
    <property type="nucleotide sequence ID" value="NZ_FUXX01000011.1"/>
</dbReference>
<feature type="transmembrane region" description="Helical" evidence="1">
    <location>
        <begin position="82"/>
        <end position="102"/>
    </location>
</feature>
<feature type="transmembrane region" description="Helical" evidence="1">
    <location>
        <begin position="56"/>
        <end position="76"/>
    </location>
</feature>
<proteinExistence type="predicted"/>
<dbReference type="EMBL" id="FUXX01000011">
    <property type="protein sequence ID" value="SKA60666.1"/>
    <property type="molecule type" value="Genomic_DNA"/>
</dbReference>
<dbReference type="STRING" id="83771.SAMN02910357_01659"/>
<keyword evidence="3" id="KW-1185">Reference proteome</keyword>
<gene>
    <name evidence="2" type="ORF">SAMN02745213_00935</name>
</gene>
<feature type="transmembrane region" description="Helical" evidence="1">
    <location>
        <begin position="5"/>
        <end position="23"/>
    </location>
</feature>
<evidence type="ECO:0000313" key="3">
    <source>
        <dbReference type="Proteomes" id="UP000242432"/>
    </source>
</evidence>
<sequence length="190" mass="21534">MPKRLISLLCICGIIAYPFFIYLGVSFNLLNILLPILAVIFIVRIAYLRNSKGIKTLLASISALCATVICIIAFIADSQRIAMYYPVCVNAVLFFVFGGSLFSQKPIITRLALLYDKELPDYAIEYTRTVTKVWVIFFMANGAMAFITSQYCTVETWTLYNGFIAYILIGTLAGCEYLARMIFRRIHEKK</sequence>